<organism evidence="2 3">
    <name type="scientific">Araneus ventricosus</name>
    <name type="common">Orbweaver spider</name>
    <name type="synonym">Epeira ventricosa</name>
    <dbReference type="NCBI Taxonomy" id="182803"/>
    <lineage>
        <taxon>Eukaryota</taxon>
        <taxon>Metazoa</taxon>
        <taxon>Ecdysozoa</taxon>
        <taxon>Arthropoda</taxon>
        <taxon>Chelicerata</taxon>
        <taxon>Arachnida</taxon>
        <taxon>Araneae</taxon>
        <taxon>Araneomorphae</taxon>
        <taxon>Entelegynae</taxon>
        <taxon>Araneoidea</taxon>
        <taxon>Araneidae</taxon>
        <taxon>Araneus</taxon>
    </lineage>
</organism>
<accession>A0A4Y2XAA6</accession>
<evidence type="ECO:0008006" key="4">
    <source>
        <dbReference type="Google" id="ProtNLM"/>
    </source>
</evidence>
<evidence type="ECO:0000313" key="2">
    <source>
        <dbReference type="EMBL" id="GBO45850.1"/>
    </source>
</evidence>
<feature type="compositionally biased region" description="Basic and acidic residues" evidence="1">
    <location>
        <begin position="37"/>
        <end position="64"/>
    </location>
</feature>
<dbReference type="AlphaFoldDB" id="A0A4Y2XAA6"/>
<evidence type="ECO:0000313" key="3">
    <source>
        <dbReference type="Proteomes" id="UP000499080"/>
    </source>
</evidence>
<keyword evidence="3" id="KW-1185">Reference proteome</keyword>
<comment type="caution">
    <text evidence="2">The sequence shown here is derived from an EMBL/GenBank/DDBJ whole genome shotgun (WGS) entry which is preliminary data.</text>
</comment>
<feature type="region of interest" description="Disordered" evidence="1">
    <location>
        <begin position="37"/>
        <end position="81"/>
    </location>
</feature>
<name>A0A4Y2XAA6_ARAVE</name>
<gene>
    <name evidence="2" type="ORF">AVEN_258516_1</name>
</gene>
<protein>
    <recommendedName>
        <fullName evidence="4">Reverse transcriptase/retrotransposon-derived protein RNase H-like domain-containing protein</fullName>
    </recommendedName>
</protein>
<evidence type="ECO:0000256" key="1">
    <source>
        <dbReference type="SAM" id="MobiDB-lite"/>
    </source>
</evidence>
<reference evidence="2 3" key="1">
    <citation type="journal article" date="2019" name="Sci. Rep.">
        <title>Orb-weaving spider Araneus ventricosus genome elucidates the spidroin gene catalogue.</title>
        <authorList>
            <person name="Kono N."/>
            <person name="Nakamura H."/>
            <person name="Ohtoshi R."/>
            <person name="Moran D.A.P."/>
            <person name="Shinohara A."/>
            <person name="Yoshida Y."/>
            <person name="Fujiwara M."/>
            <person name="Mori M."/>
            <person name="Tomita M."/>
            <person name="Arakawa K."/>
        </authorList>
    </citation>
    <scope>NUCLEOTIDE SEQUENCE [LARGE SCALE GENOMIC DNA]</scope>
</reference>
<dbReference type="EMBL" id="BGPR01073163">
    <property type="protein sequence ID" value="GBO45850.1"/>
    <property type="molecule type" value="Genomic_DNA"/>
</dbReference>
<dbReference type="Proteomes" id="UP000499080">
    <property type="component" value="Unassembled WGS sequence"/>
</dbReference>
<sequence length="81" mass="9400">MKSFEQCKNALINATLLRYNNPELPLSLCTDASDWAVDREDEKGDPQMEDEKGDPQMEDEKGDYQMEDDEIPQMVDERSTR</sequence>
<proteinExistence type="predicted"/>